<dbReference type="InterPro" id="IPR003740">
    <property type="entry name" value="YitT"/>
</dbReference>
<keyword evidence="2" id="KW-1003">Cell membrane</keyword>
<feature type="transmembrane region" description="Helical" evidence="6">
    <location>
        <begin position="101"/>
        <end position="134"/>
    </location>
</feature>
<accession>A0A517DYZ0</accession>
<evidence type="ECO:0000256" key="5">
    <source>
        <dbReference type="ARBA" id="ARBA00023136"/>
    </source>
</evidence>
<dbReference type="KEGG" id="sted:SPTER_39660"/>
<dbReference type="GO" id="GO:0005886">
    <property type="term" value="C:plasma membrane"/>
    <property type="evidence" value="ECO:0007669"/>
    <property type="project" value="UniProtKB-SubCell"/>
</dbReference>
<evidence type="ECO:0000256" key="3">
    <source>
        <dbReference type="ARBA" id="ARBA00022692"/>
    </source>
</evidence>
<feature type="transmembrane region" description="Helical" evidence="6">
    <location>
        <begin position="146"/>
        <end position="162"/>
    </location>
</feature>
<gene>
    <name evidence="7" type="ORF">SPTER_39660</name>
</gene>
<comment type="subcellular location">
    <subcellularLocation>
        <location evidence="1">Cell membrane</location>
        <topology evidence="1">Multi-pass membrane protein</topology>
    </subcellularLocation>
</comment>
<evidence type="ECO:0000256" key="4">
    <source>
        <dbReference type="ARBA" id="ARBA00022989"/>
    </source>
</evidence>
<sequence>MHIFRKILNVILGCGIVCGGVIFLSHSQLVTGGTTGIALGITYLFHTTFAVALLVTSIPFYLLSIFRMGWQFTLSTFFAVLTLALFTEINRWLPDFILPGYMGAIAGGGLLGLGLSLLFWNGASLGGVNVLALYLQKRFGCDPGRVTFWVDGSIVVAYFYSVGAEKGLYSILSVLITSAIISYFKGRIAAATQKNAC</sequence>
<keyword evidence="3 6" id="KW-0812">Transmembrane</keyword>
<name>A0A517DYZ0_9FIRM</name>
<organism evidence="7 8">
    <name type="scientific">Sporomusa termitida</name>
    <dbReference type="NCBI Taxonomy" id="2377"/>
    <lineage>
        <taxon>Bacteria</taxon>
        <taxon>Bacillati</taxon>
        <taxon>Bacillota</taxon>
        <taxon>Negativicutes</taxon>
        <taxon>Selenomonadales</taxon>
        <taxon>Sporomusaceae</taxon>
        <taxon>Sporomusa</taxon>
    </lineage>
</organism>
<feature type="transmembrane region" description="Helical" evidence="6">
    <location>
        <begin position="70"/>
        <end position="89"/>
    </location>
</feature>
<dbReference type="PANTHER" id="PTHR33545:SF5">
    <property type="entry name" value="UPF0750 MEMBRANE PROTEIN YITT"/>
    <property type="match status" value="1"/>
</dbReference>
<dbReference type="RefSeq" id="WP_144351917.1">
    <property type="nucleotide sequence ID" value="NZ_CP036259.1"/>
</dbReference>
<dbReference type="EMBL" id="CP036259">
    <property type="protein sequence ID" value="QDR82538.1"/>
    <property type="molecule type" value="Genomic_DNA"/>
</dbReference>
<evidence type="ECO:0000313" key="8">
    <source>
        <dbReference type="Proteomes" id="UP000320776"/>
    </source>
</evidence>
<keyword evidence="4 6" id="KW-1133">Transmembrane helix</keyword>
<proteinExistence type="predicted"/>
<dbReference type="Pfam" id="PF02588">
    <property type="entry name" value="YitT_membrane"/>
    <property type="match status" value="1"/>
</dbReference>
<dbReference type="InterPro" id="IPR051461">
    <property type="entry name" value="UPF0750_membrane"/>
</dbReference>
<feature type="transmembrane region" description="Helical" evidence="6">
    <location>
        <begin position="168"/>
        <end position="184"/>
    </location>
</feature>
<dbReference type="Proteomes" id="UP000320776">
    <property type="component" value="Chromosome"/>
</dbReference>
<dbReference type="PANTHER" id="PTHR33545">
    <property type="entry name" value="UPF0750 MEMBRANE PROTEIN YITT-RELATED"/>
    <property type="match status" value="1"/>
</dbReference>
<protein>
    <submittedName>
        <fullName evidence="7">Putative 5xTM membrane BCR, YitT family</fullName>
    </submittedName>
</protein>
<evidence type="ECO:0000256" key="1">
    <source>
        <dbReference type="ARBA" id="ARBA00004651"/>
    </source>
</evidence>
<reference evidence="7 8" key="1">
    <citation type="submission" date="2019-02" db="EMBL/GenBank/DDBJ databases">
        <title>Closed genome of Sporomusa termitida DSM 4440.</title>
        <authorList>
            <person name="Poehlein A."/>
            <person name="Daniel R."/>
        </authorList>
    </citation>
    <scope>NUCLEOTIDE SEQUENCE [LARGE SCALE GENOMIC DNA]</scope>
    <source>
        <strain evidence="7 8">DSM 4440</strain>
    </source>
</reference>
<dbReference type="AlphaFoldDB" id="A0A517DYZ0"/>
<feature type="transmembrane region" description="Helical" evidence="6">
    <location>
        <begin position="37"/>
        <end position="63"/>
    </location>
</feature>
<keyword evidence="5 6" id="KW-0472">Membrane</keyword>
<dbReference type="OrthoDB" id="1523490at2"/>
<evidence type="ECO:0000313" key="7">
    <source>
        <dbReference type="EMBL" id="QDR82538.1"/>
    </source>
</evidence>
<evidence type="ECO:0000256" key="6">
    <source>
        <dbReference type="SAM" id="Phobius"/>
    </source>
</evidence>
<feature type="transmembrane region" description="Helical" evidence="6">
    <location>
        <begin position="7"/>
        <end position="25"/>
    </location>
</feature>
<keyword evidence="8" id="KW-1185">Reference proteome</keyword>
<evidence type="ECO:0000256" key="2">
    <source>
        <dbReference type="ARBA" id="ARBA00022475"/>
    </source>
</evidence>